<protein>
    <recommendedName>
        <fullName evidence="4">DUF1499 domain-containing protein</fullName>
    </recommendedName>
</protein>
<proteinExistence type="predicted"/>
<keyword evidence="1" id="KW-0812">Transmembrane</keyword>
<evidence type="ECO:0008006" key="4">
    <source>
        <dbReference type="Google" id="ProtNLM"/>
    </source>
</evidence>
<organism evidence="2 3">
    <name type="scientific">Vibrio comitans NBRC 102076</name>
    <dbReference type="NCBI Taxonomy" id="1219078"/>
    <lineage>
        <taxon>Bacteria</taxon>
        <taxon>Pseudomonadati</taxon>
        <taxon>Pseudomonadota</taxon>
        <taxon>Gammaproteobacteria</taxon>
        <taxon>Vibrionales</taxon>
        <taxon>Vibrionaceae</taxon>
        <taxon>Vibrio</taxon>
    </lineage>
</organism>
<dbReference type="Pfam" id="PF07386">
    <property type="entry name" value="DUF1499"/>
    <property type="match status" value="1"/>
</dbReference>
<accession>A0A4Y3IPU0</accession>
<dbReference type="InterPro" id="IPR010865">
    <property type="entry name" value="DUF1499"/>
</dbReference>
<reference evidence="2 3" key="1">
    <citation type="submission" date="2019-06" db="EMBL/GenBank/DDBJ databases">
        <title>Whole genome shotgun sequence of Vibrio comitans NBRC 102076.</title>
        <authorList>
            <person name="Hosoyama A."/>
            <person name="Uohara A."/>
            <person name="Ohji S."/>
            <person name="Ichikawa N."/>
        </authorList>
    </citation>
    <scope>NUCLEOTIDE SEQUENCE [LARGE SCALE GENOMIC DNA]</scope>
    <source>
        <strain evidence="2 3">NBRC 102076</strain>
    </source>
</reference>
<keyword evidence="1" id="KW-1133">Transmembrane helix</keyword>
<dbReference type="Proteomes" id="UP000318242">
    <property type="component" value="Unassembled WGS sequence"/>
</dbReference>
<feature type="transmembrane region" description="Helical" evidence="1">
    <location>
        <begin position="21"/>
        <end position="43"/>
    </location>
</feature>
<evidence type="ECO:0000313" key="2">
    <source>
        <dbReference type="EMBL" id="GEA61529.1"/>
    </source>
</evidence>
<dbReference type="EMBL" id="BJLH01000012">
    <property type="protein sequence ID" value="GEA61529.1"/>
    <property type="molecule type" value="Genomic_DNA"/>
</dbReference>
<keyword evidence="1" id="KW-0472">Membrane</keyword>
<name>A0A4Y3IPU0_9VIBR</name>
<evidence type="ECO:0000313" key="3">
    <source>
        <dbReference type="Proteomes" id="UP000318242"/>
    </source>
</evidence>
<evidence type="ECO:0000256" key="1">
    <source>
        <dbReference type="SAM" id="Phobius"/>
    </source>
</evidence>
<dbReference type="AlphaFoldDB" id="A0A4Y3IPU0"/>
<sequence length="191" mass="20677">MLGFSSLGLISQIVTRNRIGTLKSLIATLIGLGLIAPMIHGIIQPAKRAPAIHDITTNTTNPPAFLVLDDTRPGAKNSLVYAGEEVAAIQKNAYPYIKPIQSSLSAQDAYTKALDIAKDKGWEIVAEDPEALRFEATAQTAFFGFMDDVVVEITPISNESRIDIRSVSRIGRSDKGGNAARIMEFTNSFNQ</sequence>
<comment type="caution">
    <text evidence="2">The sequence shown here is derived from an EMBL/GenBank/DDBJ whole genome shotgun (WGS) entry which is preliminary data.</text>
</comment>
<keyword evidence="3" id="KW-1185">Reference proteome</keyword>
<gene>
    <name evidence="2" type="ORF">VCO01S_27220</name>
</gene>